<reference evidence="4 5" key="1">
    <citation type="submission" date="2019-12" db="EMBL/GenBank/DDBJ databases">
        <title>Nocardia sp. nov. ET3-3 isolated from soil.</title>
        <authorList>
            <person name="Kanchanasin P."/>
            <person name="Tanasupawat S."/>
            <person name="Yuki M."/>
            <person name="Kudo T."/>
        </authorList>
    </citation>
    <scope>NUCLEOTIDE SEQUENCE [LARGE SCALE GENOMIC DNA]</scope>
    <source>
        <strain evidence="4 5">ET3-3</strain>
    </source>
</reference>
<dbReference type="PRINTS" id="PR00081">
    <property type="entry name" value="GDHRDH"/>
</dbReference>
<keyword evidence="5" id="KW-1185">Reference proteome</keyword>
<dbReference type="AlphaFoldDB" id="A0A7K1VAR9"/>
<comment type="similarity">
    <text evidence="2">Belongs to the short-chain dehydrogenases/reductases (SDR) family.</text>
</comment>
<dbReference type="RefSeq" id="WP_235949249.1">
    <property type="nucleotide sequence ID" value="NZ_WRPP01000014.1"/>
</dbReference>
<dbReference type="Pfam" id="PF00106">
    <property type="entry name" value="adh_short"/>
    <property type="match status" value="1"/>
</dbReference>
<comment type="caution">
    <text evidence="4">The sequence shown here is derived from an EMBL/GenBank/DDBJ whole genome shotgun (WGS) entry which is preliminary data.</text>
</comment>
<evidence type="ECO:0000256" key="3">
    <source>
        <dbReference type="SAM" id="MobiDB-lite"/>
    </source>
</evidence>
<keyword evidence="1" id="KW-0560">Oxidoreductase</keyword>
<dbReference type="EMBL" id="WRPP01000014">
    <property type="protein sequence ID" value="MVU83559.1"/>
    <property type="molecule type" value="Genomic_DNA"/>
</dbReference>
<dbReference type="InterPro" id="IPR036291">
    <property type="entry name" value="NAD(P)-bd_dom_sf"/>
</dbReference>
<organism evidence="4 5">
    <name type="scientific">Nocardia terrae</name>
    <dbReference type="NCBI Taxonomy" id="2675851"/>
    <lineage>
        <taxon>Bacteria</taxon>
        <taxon>Bacillati</taxon>
        <taxon>Actinomycetota</taxon>
        <taxon>Actinomycetes</taxon>
        <taxon>Mycobacteriales</taxon>
        <taxon>Nocardiaceae</taxon>
        <taxon>Nocardia</taxon>
    </lineage>
</organism>
<gene>
    <name evidence="4" type="ORF">GPX89_40770</name>
</gene>
<dbReference type="PANTHER" id="PTHR43157:SF31">
    <property type="entry name" value="PHOSPHATIDYLINOSITOL-GLYCAN BIOSYNTHESIS CLASS F PROTEIN"/>
    <property type="match status" value="1"/>
</dbReference>
<feature type="region of interest" description="Disordered" evidence="3">
    <location>
        <begin position="246"/>
        <end position="266"/>
    </location>
</feature>
<protein>
    <submittedName>
        <fullName evidence="4">SDR family NAD(P)-dependent oxidoreductase</fullName>
    </submittedName>
</protein>
<sequence>MSDFEIAELKDRVVLITGSTDGLGRYLATTLGAAGARVIVHGRDRDRAAEVAAEIVAAGGPEPWVITADLSQLAEVDRLADEVVARTPRLDVLVNNAGIGFGSPGAPRELTPDGIELRWAVNYLAAYRLGRRLLPLLVAAAPARIVNVASLGQLDLDFDDLNLDRGYDGVTAYRRSKLAMIMSTIDLAAELSGTGVTVNALHPATFMATTMVTESGVAPASTVAEGGEATLRLIADPALSGTTGEFFNGRSLSRPLPQAEDPQARRRLREATDATLTAVRG</sequence>
<accession>A0A7K1VAR9</accession>
<proteinExistence type="inferred from homology"/>
<evidence type="ECO:0000313" key="4">
    <source>
        <dbReference type="EMBL" id="MVU83559.1"/>
    </source>
</evidence>
<evidence type="ECO:0000313" key="5">
    <source>
        <dbReference type="Proteomes" id="UP000466794"/>
    </source>
</evidence>
<dbReference type="InterPro" id="IPR002347">
    <property type="entry name" value="SDR_fam"/>
</dbReference>
<evidence type="ECO:0000256" key="2">
    <source>
        <dbReference type="RuleBase" id="RU000363"/>
    </source>
</evidence>
<dbReference type="SUPFAM" id="SSF51735">
    <property type="entry name" value="NAD(P)-binding Rossmann-fold domains"/>
    <property type="match status" value="1"/>
</dbReference>
<dbReference type="GO" id="GO:0016491">
    <property type="term" value="F:oxidoreductase activity"/>
    <property type="evidence" value="ECO:0007669"/>
    <property type="project" value="UniProtKB-KW"/>
</dbReference>
<name>A0A7K1VAR9_9NOCA</name>
<dbReference type="Proteomes" id="UP000466794">
    <property type="component" value="Unassembled WGS sequence"/>
</dbReference>
<dbReference type="Gene3D" id="3.40.50.720">
    <property type="entry name" value="NAD(P)-binding Rossmann-like Domain"/>
    <property type="match status" value="1"/>
</dbReference>
<dbReference type="PRINTS" id="PR00080">
    <property type="entry name" value="SDRFAMILY"/>
</dbReference>
<evidence type="ECO:0000256" key="1">
    <source>
        <dbReference type="ARBA" id="ARBA00023002"/>
    </source>
</evidence>
<dbReference type="PANTHER" id="PTHR43157">
    <property type="entry name" value="PHOSPHATIDYLINOSITOL-GLYCAN BIOSYNTHESIS CLASS F PROTEIN-RELATED"/>
    <property type="match status" value="1"/>
</dbReference>